<organism evidence="1 2">
    <name type="scientific">Dokdonia pacifica</name>
    <dbReference type="NCBI Taxonomy" id="1627892"/>
    <lineage>
        <taxon>Bacteria</taxon>
        <taxon>Pseudomonadati</taxon>
        <taxon>Bacteroidota</taxon>
        <taxon>Flavobacteriia</taxon>
        <taxon>Flavobacteriales</taxon>
        <taxon>Flavobacteriaceae</taxon>
        <taxon>Dokdonia</taxon>
    </lineage>
</organism>
<dbReference type="EMBL" id="FZNY01000004">
    <property type="protein sequence ID" value="SNR92552.1"/>
    <property type="molecule type" value="Genomic_DNA"/>
</dbReference>
<dbReference type="AlphaFoldDB" id="A0A239AAX9"/>
<dbReference type="Proteomes" id="UP000198379">
    <property type="component" value="Unassembled WGS sequence"/>
</dbReference>
<proteinExistence type="predicted"/>
<accession>A0A239AAX9</accession>
<name>A0A239AAX9_9FLAO</name>
<reference evidence="1 2" key="1">
    <citation type="submission" date="2017-06" db="EMBL/GenBank/DDBJ databases">
        <authorList>
            <person name="Kim H.J."/>
            <person name="Triplett B.A."/>
        </authorList>
    </citation>
    <scope>NUCLEOTIDE SEQUENCE [LARGE SCALE GENOMIC DNA]</scope>
    <source>
        <strain evidence="1 2">DSM 25597</strain>
    </source>
</reference>
<evidence type="ECO:0000313" key="1">
    <source>
        <dbReference type="EMBL" id="SNR92552.1"/>
    </source>
</evidence>
<sequence>MEQAKKAIRIKEYPPLIPIKLIMEDRLVGAKSYKTVLKRLKSKGIEILAFDMVNTHELFSAMTKVKKKSIPIGSRRTEPFKLR</sequence>
<protein>
    <submittedName>
        <fullName evidence="1">Uncharacterized protein</fullName>
    </submittedName>
</protein>
<gene>
    <name evidence="1" type="ORF">SAMN06265376_104278</name>
</gene>
<keyword evidence="2" id="KW-1185">Reference proteome</keyword>
<dbReference type="RefSeq" id="WP_089372084.1">
    <property type="nucleotide sequence ID" value="NZ_BMEP01000007.1"/>
</dbReference>
<evidence type="ECO:0000313" key="2">
    <source>
        <dbReference type="Proteomes" id="UP000198379"/>
    </source>
</evidence>